<evidence type="ECO:0000313" key="3">
    <source>
        <dbReference type="EMBL" id="OQE28292.1"/>
    </source>
</evidence>
<keyword evidence="2" id="KW-1133">Transmembrane helix</keyword>
<keyword evidence="2" id="KW-0472">Membrane</keyword>
<evidence type="ECO:0000313" key="4">
    <source>
        <dbReference type="Proteomes" id="UP000191285"/>
    </source>
</evidence>
<name>A0A1V6TPH8_9EURO</name>
<comment type="caution">
    <text evidence="3">The sequence shown here is derived from an EMBL/GenBank/DDBJ whole genome shotgun (WGS) entry which is preliminary data.</text>
</comment>
<dbReference type="EMBL" id="MLKD01000003">
    <property type="protein sequence ID" value="OQE28292.1"/>
    <property type="molecule type" value="Genomic_DNA"/>
</dbReference>
<gene>
    <name evidence="3" type="ORF">PENSTE_c003G04429</name>
</gene>
<evidence type="ECO:0000256" key="2">
    <source>
        <dbReference type="SAM" id="Phobius"/>
    </source>
</evidence>
<dbReference type="AlphaFoldDB" id="A0A1V6TPH8"/>
<evidence type="ECO:0000256" key="1">
    <source>
        <dbReference type="SAM" id="MobiDB-lite"/>
    </source>
</evidence>
<proteinExistence type="predicted"/>
<feature type="region of interest" description="Disordered" evidence="1">
    <location>
        <begin position="256"/>
        <end position="276"/>
    </location>
</feature>
<dbReference type="Proteomes" id="UP000191285">
    <property type="component" value="Unassembled WGS sequence"/>
</dbReference>
<reference evidence="4" key="1">
    <citation type="journal article" date="2017" name="Nat. Microbiol.">
        <title>Global analysis of biosynthetic gene clusters reveals vast potential of secondary metabolite production in Penicillium species.</title>
        <authorList>
            <person name="Nielsen J.C."/>
            <person name="Grijseels S."/>
            <person name="Prigent S."/>
            <person name="Ji B."/>
            <person name="Dainat J."/>
            <person name="Nielsen K.F."/>
            <person name="Frisvad J.C."/>
            <person name="Workman M."/>
            <person name="Nielsen J."/>
        </authorList>
    </citation>
    <scope>NUCLEOTIDE SEQUENCE [LARGE SCALE GENOMIC DNA]</scope>
    <source>
        <strain evidence="4">IBT 24891</strain>
    </source>
</reference>
<accession>A0A1V6TPH8</accession>
<keyword evidence="2" id="KW-0812">Transmembrane</keyword>
<feature type="transmembrane region" description="Helical" evidence="2">
    <location>
        <begin position="294"/>
        <end position="318"/>
    </location>
</feature>
<protein>
    <submittedName>
        <fullName evidence="3">Uncharacterized protein</fullName>
    </submittedName>
</protein>
<sequence>MSKKKSTSNESTIRGFRAANPELFNSPPGSAWESRGLLNKRPDPNDSLRFIYEFGLPERLPQNWAVQVPPISFGDNAPMPRWRLALDELSDPTKGRDLEKDLISTGKKTTIIQGLAPDSHPRSFDSSIGLGGLQWIFEPGLPGSLLSGTLLYEIAYMCLIRALNNQISRIQIRREIVTGPLWPNVCNVEDPLPPPPEEPETKYFEKYRGERDSSKDYSDIQTYKRPRSDVRARWWVPDSDEETHYADRIWYHEKGTQGPVHQTDPHEVLERSRKRAKKRARKEGKIEKIGEYKCVWLCVILLVLSMFLCLFLYSLGIIKVM</sequence>
<dbReference type="OrthoDB" id="4506111at2759"/>
<keyword evidence="4" id="KW-1185">Reference proteome</keyword>
<organism evidence="3 4">
    <name type="scientific">Penicillium steckii</name>
    <dbReference type="NCBI Taxonomy" id="303698"/>
    <lineage>
        <taxon>Eukaryota</taxon>
        <taxon>Fungi</taxon>
        <taxon>Dikarya</taxon>
        <taxon>Ascomycota</taxon>
        <taxon>Pezizomycotina</taxon>
        <taxon>Eurotiomycetes</taxon>
        <taxon>Eurotiomycetidae</taxon>
        <taxon>Eurotiales</taxon>
        <taxon>Aspergillaceae</taxon>
        <taxon>Penicillium</taxon>
    </lineage>
</organism>
<feature type="region of interest" description="Disordered" evidence="1">
    <location>
        <begin position="1"/>
        <end position="38"/>
    </location>
</feature>